<organism evidence="6 7">
    <name type="scientific">Neocallimastix californiae</name>
    <dbReference type="NCBI Taxonomy" id="1754190"/>
    <lineage>
        <taxon>Eukaryota</taxon>
        <taxon>Fungi</taxon>
        <taxon>Fungi incertae sedis</taxon>
        <taxon>Chytridiomycota</taxon>
        <taxon>Chytridiomycota incertae sedis</taxon>
        <taxon>Neocallimastigomycetes</taxon>
        <taxon>Neocallimastigales</taxon>
        <taxon>Neocallimastigaceae</taxon>
        <taxon>Neocallimastix</taxon>
    </lineage>
</organism>
<name>A0A1Y2ATP3_9FUNG</name>
<gene>
    <name evidence="6" type="ORF">LY90DRAFT_674820</name>
</gene>
<evidence type="ECO:0000256" key="1">
    <source>
        <dbReference type="ARBA" id="ARBA00023016"/>
    </source>
</evidence>
<comment type="similarity">
    <text evidence="2 3">Belongs to the small heat shock protein (HSP20) family.</text>
</comment>
<feature type="region of interest" description="Disordered" evidence="4">
    <location>
        <begin position="465"/>
        <end position="493"/>
    </location>
</feature>
<dbReference type="Pfam" id="PF00011">
    <property type="entry name" value="HSP20"/>
    <property type="match status" value="1"/>
</dbReference>
<feature type="compositionally biased region" description="Basic and acidic residues" evidence="4">
    <location>
        <begin position="478"/>
        <end position="493"/>
    </location>
</feature>
<dbReference type="CDD" id="cd06464">
    <property type="entry name" value="ACD_sHsps-like"/>
    <property type="match status" value="1"/>
</dbReference>
<dbReference type="InterPro" id="IPR031107">
    <property type="entry name" value="Small_HSP"/>
</dbReference>
<keyword evidence="7" id="KW-1185">Reference proteome</keyword>
<keyword evidence="1" id="KW-0346">Stress response</keyword>
<accession>A0A1Y2ATP3</accession>
<dbReference type="PROSITE" id="PS01031">
    <property type="entry name" value="SHSP"/>
    <property type="match status" value="1"/>
</dbReference>
<protein>
    <recommendedName>
        <fullName evidence="5">SHSP domain-containing protein</fullName>
    </recommendedName>
</protein>
<dbReference type="SUPFAM" id="SSF49764">
    <property type="entry name" value="HSP20-like chaperones"/>
    <property type="match status" value="1"/>
</dbReference>
<evidence type="ECO:0000313" key="7">
    <source>
        <dbReference type="Proteomes" id="UP000193920"/>
    </source>
</evidence>
<reference evidence="6 7" key="1">
    <citation type="submission" date="2016-08" db="EMBL/GenBank/DDBJ databases">
        <title>A Parts List for Fungal Cellulosomes Revealed by Comparative Genomics.</title>
        <authorList>
            <consortium name="DOE Joint Genome Institute"/>
            <person name="Haitjema C.H."/>
            <person name="Gilmore S.P."/>
            <person name="Henske J.K."/>
            <person name="Solomon K.V."/>
            <person name="De Groot R."/>
            <person name="Kuo A."/>
            <person name="Mondo S.J."/>
            <person name="Salamov A.A."/>
            <person name="Labutti K."/>
            <person name="Zhao Z."/>
            <person name="Chiniquy J."/>
            <person name="Barry K."/>
            <person name="Brewer H.M."/>
            <person name="Purvine S.O."/>
            <person name="Wright A.T."/>
            <person name="Boxma B."/>
            <person name="Van Alen T."/>
            <person name="Hackstein J.H."/>
            <person name="Baker S.E."/>
            <person name="Grigoriev I.V."/>
            <person name="O'Malley M.A."/>
        </authorList>
    </citation>
    <scope>NUCLEOTIDE SEQUENCE [LARGE SCALE GENOMIC DNA]</scope>
    <source>
        <strain evidence="6 7">G1</strain>
    </source>
</reference>
<evidence type="ECO:0000256" key="3">
    <source>
        <dbReference type="RuleBase" id="RU003616"/>
    </source>
</evidence>
<sequence>MVKNFYGMPISGPMNPIFLNSCHHYDYCDHYDGYNGYPFGPTNSYGPRHIFSLRHSFAQSAPVKSFPYSHFDHFLSPMNIRPSPMHNVDDPFGHHENFKKYGHHEHRKHHKHHGHHKHHDHDHRKHHKYESNNYKFHNYEHHDHVHREFPVNKMKQACYSHLKAPSHILGNGSTHPLGFNFYHFGVRRFGYHHLLLHHHLLGMKHYHLRHHHRLVMKHYQLRHHHRLGMKYHLHHYRLLKMKYHLIYYYLHQGKHFDHPLELRIPFFKRRCHFLGRMHHFKHNHSLEYMKHFKHLPLMHSLPPFGRRCHSLGPENRHTSNSKLSDMHRSHSLDSLYHNPCSRRSRSLKIMNQFTFPNIHHCGHRVRRGRSLSPKPVSNNFIYDHPHYKRHNHKRNNHKHHDHKHHKHNHKINGHCKNINKCNHQNVDILEDENNYYIYTNLYGINKENLKINYNKNNVLTISDKQKQKSEIEDDNEINESHESHENEKNDLNDKKCRKFKTKIDIPGELDPESTKAKYWNGILEIVINKETTASEADEIYSE</sequence>
<dbReference type="InterPro" id="IPR008978">
    <property type="entry name" value="HSP20-like_chaperone"/>
</dbReference>
<dbReference type="AlphaFoldDB" id="A0A1Y2ATP3"/>
<dbReference type="InterPro" id="IPR002068">
    <property type="entry name" value="A-crystallin/Hsp20_dom"/>
</dbReference>
<evidence type="ECO:0000313" key="6">
    <source>
        <dbReference type="EMBL" id="ORY25587.1"/>
    </source>
</evidence>
<evidence type="ECO:0000259" key="5">
    <source>
        <dbReference type="PROSITE" id="PS01031"/>
    </source>
</evidence>
<feature type="region of interest" description="Disordered" evidence="4">
    <location>
        <begin position="390"/>
        <end position="412"/>
    </location>
</feature>
<proteinExistence type="inferred from homology"/>
<comment type="caution">
    <text evidence="6">The sequence shown here is derived from an EMBL/GenBank/DDBJ whole genome shotgun (WGS) entry which is preliminary data.</text>
</comment>
<feature type="domain" description="SHSP" evidence="5">
    <location>
        <begin position="417"/>
        <end position="542"/>
    </location>
</feature>
<dbReference type="Gene3D" id="2.60.40.790">
    <property type="match status" value="1"/>
</dbReference>
<evidence type="ECO:0000256" key="4">
    <source>
        <dbReference type="SAM" id="MobiDB-lite"/>
    </source>
</evidence>
<dbReference type="Proteomes" id="UP000193920">
    <property type="component" value="Unassembled WGS sequence"/>
</dbReference>
<dbReference type="PANTHER" id="PTHR11527">
    <property type="entry name" value="HEAT-SHOCK PROTEIN 20 FAMILY MEMBER"/>
    <property type="match status" value="1"/>
</dbReference>
<evidence type="ECO:0000256" key="2">
    <source>
        <dbReference type="PROSITE-ProRule" id="PRU00285"/>
    </source>
</evidence>
<dbReference type="EMBL" id="MCOG01000210">
    <property type="protein sequence ID" value="ORY25587.1"/>
    <property type="molecule type" value="Genomic_DNA"/>
</dbReference>